<name>A0A0F8YUW3_9ZZZZ</name>
<sequence length="142" mass="15053">QIEIPIPVNRVATGSDKTVQIIELLSVAWDISGGNGVTLSQVQWQLTSASRTLINSIAQVDTLAFYNNIHFGGIGFFIPLSGTIPLNDGGGHGILVGSTSLFLGLDTIAMTTVQTVAVAIMYRFKNVGIVEFMSLITQGSTI</sequence>
<comment type="caution">
    <text evidence="1">The sequence shown here is derived from an EMBL/GenBank/DDBJ whole genome shotgun (WGS) entry which is preliminary data.</text>
</comment>
<gene>
    <name evidence="1" type="ORF">LCGC14_2774980</name>
</gene>
<feature type="non-terminal residue" evidence="1">
    <location>
        <position position="1"/>
    </location>
</feature>
<reference evidence="1" key="1">
    <citation type="journal article" date="2015" name="Nature">
        <title>Complex archaea that bridge the gap between prokaryotes and eukaryotes.</title>
        <authorList>
            <person name="Spang A."/>
            <person name="Saw J.H."/>
            <person name="Jorgensen S.L."/>
            <person name="Zaremba-Niedzwiedzka K."/>
            <person name="Martijn J."/>
            <person name="Lind A.E."/>
            <person name="van Eijk R."/>
            <person name="Schleper C."/>
            <person name="Guy L."/>
            <person name="Ettema T.J."/>
        </authorList>
    </citation>
    <scope>NUCLEOTIDE SEQUENCE</scope>
</reference>
<organism evidence="1">
    <name type="scientific">marine sediment metagenome</name>
    <dbReference type="NCBI Taxonomy" id="412755"/>
    <lineage>
        <taxon>unclassified sequences</taxon>
        <taxon>metagenomes</taxon>
        <taxon>ecological metagenomes</taxon>
    </lineage>
</organism>
<accession>A0A0F8YUW3</accession>
<protein>
    <submittedName>
        <fullName evidence="1">Uncharacterized protein</fullName>
    </submittedName>
</protein>
<proteinExistence type="predicted"/>
<dbReference type="AlphaFoldDB" id="A0A0F8YUW3"/>
<dbReference type="EMBL" id="LAZR01051388">
    <property type="protein sequence ID" value="KKK85268.1"/>
    <property type="molecule type" value="Genomic_DNA"/>
</dbReference>
<evidence type="ECO:0000313" key="1">
    <source>
        <dbReference type="EMBL" id="KKK85268.1"/>
    </source>
</evidence>